<protein>
    <recommendedName>
        <fullName evidence="3">AB hydrolase-1 domain-containing protein</fullName>
    </recommendedName>
</protein>
<evidence type="ECO:0000256" key="2">
    <source>
        <dbReference type="ARBA" id="ARBA00022801"/>
    </source>
</evidence>
<dbReference type="Gene3D" id="3.40.50.1820">
    <property type="entry name" value="alpha/beta hydrolase"/>
    <property type="match status" value="1"/>
</dbReference>
<dbReference type="GO" id="GO:0016787">
    <property type="term" value="F:hydrolase activity"/>
    <property type="evidence" value="ECO:0007669"/>
    <property type="project" value="UniProtKB-KW"/>
</dbReference>
<comment type="similarity">
    <text evidence="1">Belongs to the AB hydrolase superfamily.</text>
</comment>
<feature type="domain" description="AB hydrolase-1" evidence="3">
    <location>
        <begin position="36"/>
        <end position="259"/>
    </location>
</feature>
<organism evidence="4 5">
    <name type="scientific">Hermetia illucens</name>
    <name type="common">Black soldier fly</name>
    <dbReference type="NCBI Taxonomy" id="343691"/>
    <lineage>
        <taxon>Eukaryota</taxon>
        <taxon>Metazoa</taxon>
        <taxon>Ecdysozoa</taxon>
        <taxon>Arthropoda</taxon>
        <taxon>Hexapoda</taxon>
        <taxon>Insecta</taxon>
        <taxon>Pterygota</taxon>
        <taxon>Neoptera</taxon>
        <taxon>Endopterygota</taxon>
        <taxon>Diptera</taxon>
        <taxon>Brachycera</taxon>
        <taxon>Stratiomyomorpha</taxon>
        <taxon>Stratiomyidae</taxon>
        <taxon>Hermetiinae</taxon>
        <taxon>Hermetia</taxon>
    </lineage>
</organism>
<dbReference type="EMBL" id="LR899010">
    <property type="protein sequence ID" value="CAD7082405.1"/>
    <property type="molecule type" value="Genomic_DNA"/>
</dbReference>
<dbReference type="PANTHER" id="PTHR43798">
    <property type="entry name" value="MONOACYLGLYCEROL LIPASE"/>
    <property type="match status" value="1"/>
</dbReference>
<dbReference type="InterPro" id="IPR050266">
    <property type="entry name" value="AB_hydrolase_sf"/>
</dbReference>
<dbReference type="InParanoid" id="A0A7R8UKK1"/>
<evidence type="ECO:0000313" key="4">
    <source>
        <dbReference type="EMBL" id="CAD7082405.1"/>
    </source>
</evidence>
<dbReference type="OrthoDB" id="190201at2759"/>
<accession>A0A7R8UKK1</accession>
<evidence type="ECO:0000259" key="3">
    <source>
        <dbReference type="Pfam" id="PF00561"/>
    </source>
</evidence>
<reference evidence="4 5" key="1">
    <citation type="submission" date="2020-11" db="EMBL/GenBank/DDBJ databases">
        <authorList>
            <person name="Wallbank WR R."/>
            <person name="Pardo Diaz C."/>
            <person name="Kozak K."/>
            <person name="Martin S."/>
            <person name="Jiggins C."/>
            <person name="Moest M."/>
            <person name="Warren A I."/>
            <person name="Generalovic N T."/>
            <person name="Byers J.R.P. K."/>
            <person name="Montejo-Kovacevich G."/>
            <person name="Yen C E."/>
        </authorList>
    </citation>
    <scope>NUCLEOTIDE SEQUENCE [LARGE SCALE GENOMIC DNA]</scope>
</reference>
<proteinExistence type="inferred from homology"/>
<dbReference type="AlphaFoldDB" id="A0A7R8UKK1"/>
<evidence type="ECO:0000313" key="5">
    <source>
        <dbReference type="Proteomes" id="UP000594454"/>
    </source>
</evidence>
<dbReference type="InterPro" id="IPR029058">
    <property type="entry name" value="AB_hydrolase_fold"/>
</dbReference>
<dbReference type="PANTHER" id="PTHR43798:SF14">
    <property type="entry name" value="SERINE HYDROLASE-LIKE PROTEIN DDB_G0286239"/>
    <property type="match status" value="1"/>
</dbReference>
<gene>
    <name evidence="4" type="ORF">HERILL_LOCUS5440</name>
</gene>
<dbReference type="Proteomes" id="UP000594454">
    <property type="component" value="Chromosome 2"/>
</dbReference>
<name>A0A7R8UKK1_HERIL</name>
<sequence>MHSEDQAKQREYTEVTVKLPWGHISGKWWGPQVGRPILALHGWQDNAGTFDTLIPLLPPQIGILAIDLPGHGRSSWFPNGLMYHISDLVNVVLMIMKEYSWEKVSILAHSLGSIVAFQLAGIFPEKVDLLIGIDTYKPTRHSEDNFTVTMERIIASFLIFDDRNCNSNEPPSYSYEKCIEKVFIGSEKSVDRGKCAYLVERNVRKSAKLPDKLYFAQDSRVKAMNPGVWPDKQICDLLAHISCPVLFIKASDTKYFDESAFEEHLKILRKNPRFEFHGVLGTHHVHLNEPQKVSGIISQFLMKHLTTTAKL</sequence>
<evidence type="ECO:0000256" key="1">
    <source>
        <dbReference type="ARBA" id="ARBA00008645"/>
    </source>
</evidence>
<dbReference type="InterPro" id="IPR000073">
    <property type="entry name" value="AB_hydrolase_1"/>
</dbReference>
<dbReference type="Pfam" id="PF00561">
    <property type="entry name" value="Abhydrolase_1"/>
    <property type="match status" value="1"/>
</dbReference>
<keyword evidence="2" id="KW-0378">Hydrolase</keyword>
<dbReference type="SUPFAM" id="SSF53474">
    <property type="entry name" value="alpha/beta-Hydrolases"/>
    <property type="match status" value="1"/>
</dbReference>
<dbReference type="GO" id="GO:0016020">
    <property type="term" value="C:membrane"/>
    <property type="evidence" value="ECO:0007669"/>
    <property type="project" value="TreeGrafter"/>
</dbReference>
<keyword evidence="5" id="KW-1185">Reference proteome</keyword>